<dbReference type="OrthoDB" id="5845888at2759"/>
<accession>A0A0B1TI83</accession>
<dbReference type="PANTHER" id="PTHR21593">
    <property type="entry name" value="PRION-LIKE- Q/N-RICH -DOMAIN-BEARING PROTEIN PROTEIN"/>
    <property type="match status" value="1"/>
</dbReference>
<evidence type="ECO:0000256" key="2">
    <source>
        <dbReference type="SAM" id="SignalP"/>
    </source>
</evidence>
<evidence type="ECO:0000313" key="4">
    <source>
        <dbReference type="EMBL" id="KHJ95527.1"/>
    </source>
</evidence>
<feature type="domain" description="SXP/RAL-2 family protein Ani s 5-like cation-binding" evidence="3">
    <location>
        <begin position="49"/>
        <end position="150"/>
    </location>
</feature>
<gene>
    <name evidence="4" type="ORF">OESDEN_04533</name>
</gene>
<dbReference type="EMBL" id="KN549938">
    <property type="protein sequence ID" value="KHJ95527.1"/>
    <property type="molecule type" value="Genomic_DNA"/>
</dbReference>
<dbReference type="PANTHER" id="PTHR21593:SF36">
    <property type="entry name" value="DUF148 DOMAIN-CONTAINING PROTEIN-RELATED"/>
    <property type="match status" value="1"/>
</dbReference>
<evidence type="ECO:0000259" key="3">
    <source>
        <dbReference type="Pfam" id="PF02520"/>
    </source>
</evidence>
<dbReference type="AlphaFoldDB" id="A0A0B1TI83"/>
<keyword evidence="5" id="KW-1185">Reference proteome</keyword>
<feature type="chain" id="PRO_5002062627" description="SXP/RAL-2 family protein Ani s 5-like cation-binding domain-containing protein" evidence="2">
    <location>
        <begin position="17"/>
        <end position="219"/>
    </location>
</feature>
<dbReference type="Pfam" id="PF02520">
    <property type="entry name" value="ANIS5_cation-bd"/>
    <property type="match status" value="1"/>
</dbReference>
<feature type="signal peptide" evidence="2">
    <location>
        <begin position="1"/>
        <end position="16"/>
    </location>
</feature>
<dbReference type="Proteomes" id="UP000053660">
    <property type="component" value="Unassembled WGS sequence"/>
</dbReference>
<name>A0A0B1TI83_OESDE</name>
<keyword evidence="2" id="KW-0732">Signal</keyword>
<dbReference type="InterPro" id="IPR003677">
    <property type="entry name" value="ANIS5_cation-bd"/>
</dbReference>
<organism evidence="4 5">
    <name type="scientific">Oesophagostomum dentatum</name>
    <name type="common">Nodular worm</name>
    <dbReference type="NCBI Taxonomy" id="61180"/>
    <lineage>
        <taxon>Eukaryota</taxon>
        <taxon>Metazoa</taxon>
        <taxon>Ecdysozoa</taxon>
        <taxon>Nematoda</taxon>
        <taxon>Chromadorea</taxon>
        <taxon>Rhabditida</taxon>
        <taxon>Rhabditina</taxon>
        <taxon>Rhabditomorpha</taxon>
        <taxon>Strongyloidea</taxon>
        <taxon>Strongylidae</taxon>
        <taxon>Oesophagostomum</taxon>
    </lineage>
</organism>
<evidence type="ECO:0000256" key="1">
    <source>
        <dbReference type="SAM" id="Coils"/>
    </source>
</evidence>
<sequence>MIRFILPLGLLSVVCGATHPIDRYIILNGYFISVEYPVTPGVLENATREASKEYFDILSEEENTFAQINEKLQAWAKKHNLEKEYREGEDALKKSTEERNKQVLAMISNLSAVTSEYDEINENVNLTTIERRNKIRELMQKDPNVSSLITYGRLLDYSVDMLWSKLSAVYNEYVGTEEDVNLTLTEKRNKIRELVQKYPKELTLIHRARRLATPWSLTG</sequence>
<protein>
    <recommendedName>
        <fullName evidence="3">SXP/RAL-2 family protein Ani s 5-like cation-binding domain-containing protein</fullName>
    </recommendedName>
</protein>
<evidence type="ECO:0000313" key="5">
    <source>
        <dbReference type="Proteomes" id="UP000053660"/>
    </source>
</evidence>
<proteinExistence type="predicted"/>
<reference evidence="4 5" key="1">
    <citation type="submission" date="2014-03" db="EMBL/GenBank/DDBJ databases">
        <title>Draft genome of the hookworm Oesophagostomum dentatum.</title>
        <authorList>
            <person name="Mitreva M."/>
        </authorList>
    </citation>
    <scope>NUCLEOTIDE SEQUENCE [LARGE SCALE GENOMIC DNA]</scope>
    <source>
        <strain evidence="4 5">OD-Hann</strain>
    </source>
</reference>
<keyword evidence="1" id="KW-0175">Coiled coil</keyword>
<dbReference type="InterPro" id="IPR052823">
    <property type="entry name" value="SXP/RAL-2_related"/>
</dbReference>
<feature type="coiled-coil region" evidence="1">
    <location>
        <begin position="58"/>
        <end position="98"/>
    </location>
</feature>